<dbReference type="InterPro" id="IPR007863">
    <property type="entry name" value="Peptidase_M16_C"/>
</dbReference>
<gene>
    <name evidence="13" type="ORF">HAND1043_LOCUS22912</name>
</gene>
<dbReference type="InterPro" id="IPR032632">
    <property type="entry name" value="Peptidase_M16_M"/>
</dbReference>
<proteinExistence type="inferred from homology"/>
<keyword evidence="3" id="KW-0645">Protease</keyword>
<evidence type="ECO:0000259" key="11">
    <source>
        <dbReference type="Pfam" id="PF16187"/>
    </source>
</evidence>
<evidence type="ECO:0000259" key="10">
    <source>
        <dbReference type="Pfam" id="PF05193"/>
    </source>
</evidence>
<evidence type="ECO:0000256" key="5">
    <source>
        <dbReference type="ARBA" id="ARBA00022801"/>
    </source>
</evidence>
<dbReference type="GO" id="GO:0043171">
    <property type="term" value="P:peptide catabolic process"/>
    <property type="evidence" value="ECO:0007669"/>
    <property type="project" value="TreeGrafter"/>
</dbReference>
<dbReference type="Pfam" id="PF22456">
    <property type="entry name" value="PqqF-like_C_4"/>
    <property type="match status" value="1"/>
</dbReference>
<sequence length="1061" mass="119592">MHPRDYLLGRIYPRPRTQCIRVITFSAILASFSASPAGGLGSLGKPNGRFPAVRGGRAGLRLRGGQYVRGNAVEEKEIRKPDVDKRRYRHVVLPNSLECILISDAESHSGAAAMCVGVGQLDDPPGVDGLAHFLEHMLFLGTERYPEESSFDQFCSSCAGYSNAWTSLDHTTYHFIVAHDKLRETLDRFAAFFTCPLFSEGGTEREMHAVDSEHNKNLQDDYRREFQILRATSNPLHPLSRFGSGNLKSLHTVPESLGLDVRQELLNFHKKYYSADVMRLCILGNSGLDEMEGWVHDMFGGVPNCNVGWHKGWTKMRAFGGEEWNRMLVAVPVKERRTVTVMFAAPPVEAEYRSKPQSFLSHLMGHEGPGSILAHLQRLGWATELVAGPGNSFPNESTFSVSVSLTAEGLPFWDRVVSIIFHYLDLVHRSSYSEREALFKEARDTLELNFRYRGKEMEDSYSEAIAYALTWYPPQDALCGSDVYFEPFSRDLSDRIDTILTKHFHPRNMRLLLVSPEGEIPESAMEGGGGEWRTDDWYGAKYWMGDLPLFLQGDVKESVSRYSCNPDGDKLSLPPRNDYVTSPSQCLLLTPPSSQDPHSIPSLLLDSTICKGWHLFDVSFGQPKTSIVLQLNSHLSDTSVAGAASLRLLLEVLELRFNKERYMAQEAGLSVDTTNYSFSSPCAGLRMVLNGYSDKLPMLLRNLMKALLELNIDTEVFEMAKEKAILDYRNRKFQQPFQHSLLSCNQILESPFFSYQDRCAAVEACTLADLQQFKADFLSSTSVEVLMVGNIAATDAKGLMIELEDSFSNSLPQALPQLTISRLEDHVSAVYETECPDPDHVDSAVSLYLQVGPQTHRVDAQLDLLCQMLDKAVYTQLRTQEQLGYIACAEVHVRWGVTGLRIAVQSVKDPKDVTVRIKHLLASFRQHLEELDKDEFEAHVNSTILKKREPDRNLESKCSRIFHEIATRRFEFDRRDRLVEQLRGTSKEMILELFNEHFHEAAPKRRELVSAIVGKAALDERGMGRHGRGETVKVRMGSEEAEQEIGFKGFVSGLDRYSEQP</sequence>
<dbReference type="FunFam" id="3.30.830.10:FF:000005">
    <property type="entry name" value="nardilysin isoform X1"/>
    <property type="match status" value="1"/>
</dbReference>
<feature type="domain" description="Peptidase M16 middle/third" evidence="11">
    <location>
        <begin position="450"/>
        <end position="760"/>
    </location>
</feature>
<evidence type="ECO:0000259" key="12">
    <source>
        <dbReference type="Pfam" id="PF22456"/>
    </source>
</evidence>
<evidence type="ECO:0000256" key="2">
    <source>
        <dbReference type="ARBA" id="ARBA00007261"/>
    </source>
</evidence>
<dbReference type="InterPro" id="IPR001431">
    <property type="entry name" value="Pept_M16_Zn_BS"/>
</dbReference>
<dbReference type="InterPro" id="IPR050626">
    <property type="entry name" value="Peptidase_M16"/>
</dbReference>
<evidence type="ECO:0000256" key="7">
    <source>
        <dbReference type="ARBA" id="ARBA00023049"/>
    </source>
</evidence>
<dbReference type="InterPro" id="IPR011249">
    <property type="entry name" value="Metalloenz_LuxS/M16"/>
</dbReference>
<evidence type="ECO:0000256" key="3">
    <source>
        <dbReference type="ARBA" id="ARBA00022670"/>
    </source>
</evidence>
<dbReference type="GO" id="GO:0005739">
    <property type="term" value="C:mitochondrion"/>
    <property type="evidence" value="ECO:0007669"/>
    <property type="project" value="TreeGrafter"/>
</dbReference>
<evidence type="ECO:0000256" key="4">
    <source>
        <dbReference type="ARBA" id="ARBA00022723"/>
    </source>
</evidence>
<dbReference type="EMBL" id="HBFK01037822">
    <property type="protein sequence ID" value="CAD8756403.1"/>
    <property type="molecule type" value="Transcribed_RNA"/>
</dbReference>
<dbReference type="Pfam" id="PF00675">
    <property type="entry name" value="Peptidase_M16"/>
    <property type="match status" value="1"/>
</dbReference>
<dbReference type="Gene3D" id="3.30.830.10">
    <property type="entry name" value="Metalloenzyme, LuxS/M16 peptidase-like"/>
    <property type="match status" value="4"/>
</dbReference>
<dbReference type="InterPro" id="IPR054734">
    <property type="entry name" value="PqqF-like_C_4"/>
</dbReference>
<evidence type="ECO:0000256" key="8">
    <source>
        <dbReference type="RuleBase" id="RU004447"/>
    </source>
</evidence>
<accession>A0A7S0UFC5</accession>
<dbReference type="PANTHER" id="PTHR43690">
    <property type="entry name" value="NARDILYSIN"/>
    <property type="match status" value="1"/>
</dbReference>
<keyword evidence="5" id="KW-0378">Hydrolase</keyword>
<dbReference type="FunFam" id="3.30.830.10:FF:000012">
    <property type="entry name" value="Protease 3"/>
    <property type="match status" value="1"/>
</dbReference>
<comment type="cofactor">
    <cofactor evidence="1">
        <name>Zn(2+)</name>
        <dbReference type="ChEBI" id="CHEBI:29105"/>
    </cofactor>
</comment>
<feature type="domain" description="Coenzyme PQQ synthesis protein F-like C-terminal lobe" evidence="12">
    <location>
        <begin position="864"/>
        <end position="961"/>
    </location>
</feature>
<reference evidence="13" key="1">
    <citation type="submission" date="2021-01" db="EMBL/GenBank/DDBJ databases">
        <authorList>
            <person name="Corre E."/>
            <person name="Pelletier E."/>
            <person name="Niang G."/>
            <person name="Scheremetjew M."/>
            <person name="Finn R."/>
            <person name="Kale V."/>
            <person name="Holt S."/>
            <person name="Cochrane G."/>
            <person name="Meng A."/>
            <person name="Brown T."/>
            <person name="Cohen L."/>
        </authorList>
    </citation>
    <scope>NUCLEOTIDE SEQUENCE</scope>
    <source>
        <strain evidence="13">CCMP441</strain>
    </source>
</reference>
<dbReference type="AlphaFoldDB" id="A0A7S0UFC5"/>
<comment type="similarity">
    <text evidence="2 8">Belongs to the peptidase M16 family.</text>
</comment>
<protein>
    <recommendedName>
        <fullName evidence="14">Peptidase M16 N-terminal domain-containing protein</fullName>
    </recommendedName>
</protein>
<keyword evidence="7" id="KW-0482">Metalloprotease</keyword>
<dbReference type="InterPro" id="IPR011765">
    <property type="entry name" value="Pept_M16_N"/>
</dbReference>
<dbReference type="GO" id="GO:0046872">
    <property type="term" value="F:metal ion binding"/>
    <property type="evidence" value="ECO:0007669"/>
    <property type="project" value="UniProtKB-KW"/>
</dbReference>
<feature type="domain" description="Peptidase M16 C-terminal" evidence="10">
    <location>
        <begin position="262"/>
        <end position="436"/>
    </location>
</feature>
<keyword evidence="6" id="KW-0862">Zinc</keyword>
<organism evidence="13">
    <name type="scientific">Hemiselmis andersenii</name>
    <name type="common">Cryptophyte alga</name>
    <dbReference type="NCBI Taxonomy" id="464988"/>
    <lineage>
        <taxon>Eukaryota</taxon>
        <taxon>Cryptophyceae</taxon>
        <taxon>Cryptomonadales</taxon>
        <taxon>Hemiselmidaceae</taxon>
        <taxon>Hemiselmis</taxon>
    </lineage>
</organism>
<name>A0A7S0UFC5_HEMAN</name>
<dbReference type="PANTHER" id="PTHR43690:SF18">
    <property type="entry name" value="INSULIN-DEGRADING ENZYME-RELATED"/>
    <property type="match status" value="1"/>
</dbReference>
<evidence type="ECO:0000256" key="6">
    <source>
        <dbReference type="ARBA" id="ARBA00022833"/>
    </source>
</evidence>
<dbReference type="GO" id="GO:0005829">
    <property type="term" value="C:cytosol"/>
    <property type="evidence" value="ECO:0007669"/>
    <property type="project" value="TreeGrafter"/>
</dbReference>
<dbReference type="Pfam" id="PF05193">
    <property type="entry name" value="Peptidase_M16_C"/>
    <property type="match status" value="1"/>
</dbReference>
<dbReference type="GO" id="GO:0051603">
    <property type="term" value="P:proteolysis involved in protein catabolic process"/>
    <property type="evidence" value="ECO:0007669"/>
    <property type="project" value="TreeGrafter"/>
</dbReference>
<dbReference type="Pfam" id="PF16187">
    <property type="entry name" value="Peptidase_M16_M"/>
    <property type="match status" value="1"/>
</dbReference>
<evidence type="ECO:0000259" key="9">
    <source>
        <dbReference type="Pfam" id="PF00675"/>
    </source>
</evidence>
<evidence type="ECO:0008006" key="14">
    <source>
        <dbReference type="Google" id="ProtNLM"/>
    </source>
</evidence>
<dbReference type="GO" id="GO:0004222">
    <property type="term" value="F:metalloendopeptidase activity"/>
    <property type="evidence" value="ECO:0007669"/>
    <property type="project" value="InterPro"/>
</dbReference>
<dbReference type="SUPFAM" id="SSF63411">
    <property type="entry name" value="LuxS/MPP-like metallohydrolase"/>
    <property type="match status" value="4"/>
</dbReference>
<dbReference type="PROSITE" id="PS00143">
    <property type="entry name" value="INSULINASE"/>
    <property type="match status" value="1"/>
</dbReference>
<evidence type="ECO:0000256" key="1">
    <source>
        <dbReference type="ARBA" id="ARBA00001947"/>
    </source>
</evidence>
<feature type="domain" description="Peptidase M16 N-terminal" evidence="9">
    <location>
        <begin position="100"/>
        <end position="235"/>
    </location>
</feature>
<keyword evidence="4" id="KW-0479">Metal-binding</keyword>
<evidence type="ECO:0000313" key="13">
    <source>
        <dbReference type="EMBL" id="CAD8756403.1"/>
    </source>
</evidence>